<dbReference type="CDD" id="cd00200">
    <property type="entry name" value="WD40"/>
    <property type="match status" value="1"/>
</dbReference>
<organism evidence="5 6">
    <name type="scientific">Aspergillus minisclerotigenes</name>
    <dbReference type="NCBI Taxonomy" id="656917"/>
    <lineage>
        <taxon>Eukaryota</taxon>
        <taxon>Fungi</taxon>
        <taxon>Dikarya</taxon>
        <taxon>Ascomycota</taxon>
        <taxon>Pezizomycotina</taxon>
        <taxon>Eurotiomycetes</taxon>
        <taxon>Eurotiomycetidae</taxon>
        <taxon>Eurotiales</taxon>
        <taxon>Aspergillaceae</taxon>
        <taxon>Aspergillus</taxon>
        <taxon>Aspergillus subgen. Circumdati</taxon>
    </lineage>
</organism>
<dbReference type="GO" id="GO:0017070">
    <property type="term" value="F:U6 snRNA binding"/>
    <property type="evidence" value="ECO:0007669"/>
    <property type="project" value="TreeGrafter"/>
</dbReference>
<dbReference type="SUPFAM" id="SSF53167">
    <property type="entry name" value="Purine and uridine phosphorylases"/>
    <property type="match status" value="1"/>
</dbReference>
<dbReference type="SUPFAM" id="SSF50969">
    <property type="entry name" value="YVTN repeat-like/Quinoprotein amine dehydrogenase"/>
    <property type="match status" value="1"/>
</dbReference>
<dbReference type="SUPFAM" id="SSF52540">
    <property type="entry name" value="P-loop containing nucleoside triphosphate hydrolases"/>
    <property type="match status" value="1"/>
</dbReference>
<dbReference type="InterPro" id="IPR015943">
    <property type="entry name" value="WD40/YVTN_repeat-like_dom_sf"/>
</dbReference>
<proteinExistence type="predicted"/>
<gene>
    <name evidence="5" type="ORF">BDV30DRAFT_75979</name>
</gene>
<dbReference type="InterPro" id="IPR011044">
    <property type="entry name" value="Quino_amine_DH_bsu"/>
</dbReference>
<protein>
    <recommendedName>
        <fullName evidence="4">NACHT domain-containing protein</fullName>
    </recommendedName>
</protein>
<sequence>MNRPQQRDPDSTDSYTAAWICALEEEYFCACRMLDEEFTGPEISEDYDDNTYVYGRIEKHYVVIGCLPAGRYGTNSAACVARDMVRTFPHLRFALMVGIGGGAPTARNDIRLGDVVVSQPRDGFGGVIQYDLGKLRGGRFQRTGQLNAPPEKLLGVIPEMRRLFSDIRKPDRLAEHLQRLDDMEDYKRPAVDQLYAIESPPVDRKACDEGASYSVVVRPERRSHRVFHVHYGNIASGNTVLKDAIVRDKFANDPELGILCFEMEAAGLMNTIPCLVIRGICDYCDSHKNDNWHKYAALTAAAYARELLLVLRPQRVDAMPPWAERVAQKFEQVSRELSSLNNAQNTIQTRVECLDQKIDWGKLSAVQAAAFDSFANQHEEECLQGTRTKLLFQITEWAKSPEGKPIFWLNGRAGTGKSTIARTVAKNFQQAKVLGASFFFKRGEADRGNAMKLFQTIARQLIISTPQLIPAIQQTINDEPDIAGKSLKEQFDKLLLHPLLSLRLTDSQTRTMVIVIDALDEGERDEEMRIVLRLLPQLRKSKAVYLRVFLTSRPEWTILQEFSKISSCEHEDLILHEVPEPDVQHDISLFLDSRLSEIRKARSLANNWPGDANFRSLVTLSVPLFIFAATACRIFEDPQWDPNESLVEILAQENDGSEFNATYFPVINRLLTGQTKRKERILVHEFREIVGTIVMLESPLSVISLSQFIGMPKEHIDRRLGLLHSVLNISKDPTQPVRLFHLSFRDYLLDRETREKSPFGLDSKEMHYELTLKCLSACERLRKNICALPSDGTHRAEIDRRKIDDRLPDALQYACQYWAHHLIQCRNLNNVMHDAFLFLQTHFLHWVEAMSLLGLTSEILGILDTLQTGISGNESPAIWDFLHDAKRFLLKNRQIVDEAPLQIYCAGLVFAPRTAIIRRQFRSERPSWICQFPQVEKRWSAELQALEGHSQPINSVAFSSDGRLLASGSEDMTVRLWDTATGTYQQTLNGHSDRIHSVAFLPNGRLLASGSEDRTVRLWDTVTGELQKTIEGHLGAVQSVAFSPNGQLLVSGSTDRTVRLWDTETGALQQILKGHSGRILSVVFSPDGRLLSSGSEDNIICLWEVVKGALQRTLTGHSDRIRSVAFSPNGRLLASGSEDRTVRLWDMVTGELQKTFDGHLNAIQSVTFSPNSHLVVSGSTDKTMRLWDTETGALQQTLVQSGAIRSVAFSPHDQLLASGSRDSIVRFWDLATGAPQQTFNGHSDRIQSVAFSPDGRLLATGSFDQTVRVWDIAKGALLQTLNVNGLVQYLEFAPDGSYIGTNLGSLDVQFGYENHAPNLTNVDLDIFDEQRQWIQLNGSNVLWLPTEFRPTSFAIHGNLIALGHASGRFSLIAFRI</sequence>
<feature type="repeat" description="WD" evidence="3">
    <location>
        <begin position="946"/>
        <end position="987"/>
    </location>
</feature>
<dbReference type="PROSITE" id="PS50082">
    <property type="entry name" value="WD_REPEATS_2"/>
    <property type="match status" value="8"/>
</dbReference>
<dbReference type="InterPro" id="IPR036322">
    <property type="entry name" value="WD40_repeat_dom_sf"/>
</dbReference>
<feature type="repeat" description="WD" evidence="3">
    <location>
        <begin position="1030"/>
        <end position="1071"/>
    </location>
</feature>
<dbReference type="InterPro" id="IPR035994">
    <property type="entry name" value="Nucleoside_phosphorylase_sf"/>
</dbReference>
<dbReference type="InterPro" id="IPR027417">
    <property type="entry name" value="P-loop_NTPase"/>
</dbReference>
<feature type="repeat" description="WD" evidence="3">
    <location>
        <begin position="1072"/>
        <end position="1113"/>
    </location>
</feature>
<dbReference type="EMBL" id="ML732783">
    <property type="protein sequence ID" value="KAB8275206.1"/>
    <property type="molecule type" value="Genomic_DNA"/>
</dbReference>
<dbReference type="PANTHER" id="PTHR19846:SF0">
    <property type="entry name" value="PRE-MRNA PROCESSING FACTOR 4"/>
    <property type="match status" value="1"/>
</dbReference>
<dbReference type="PROSITE" id="PS50837">
    <property type="entry name" value="NACHT"/>
    <property type="match status" value="1"/>
</dbReference>
<evidence type="ECO:0000313" key="6">
    <source>
        <dbReference type="Proteomes" id="UP000326289"/>
    </source>
</evidence>
<name>A0A5N6J8R6_9EURO</name>
<dbReference type="PROSITE" id="PS50294">
    <property type="entry name" value="WD_REPEATS_REGION"/>
    <property type="match status" value="8"/>
</dbReference>
<dbReference type="SMART" id="SM00320">
    <property type="entry name" value="WD40"/>
    <property type="match status" value="8"/>
</dbReference>
<feature type="repeat" description="WD" evidence="3">
    <location>
        <begin position="1197"/>
        <end position="1238"/>
    </location>
</feature>
<evidence type="ECO:0000256" key="1">
    <source>
        <dbReference type="ARBA" id="ARBA00022574"/>
    </source>
</evidence>
<feature type="repeat" description="WD" evidence="3">
    <location>
        <begin position="988"/>
        <end position="1029"/>
    </location>
</feature>
<reference evidence="5 6" key="1">
    <citation type="submission" date="2019-04" db="EMBL/GenBank/DDBJ databases">
        <title>Fungal friends and foes A comparative genomics study of 23 Aspergillus species from section Flavi.</title>
        <authorList>
            <consortium name="DOE Joint Genome Institute"/>
            <person name="Kjaerbolling I."/>
            <person name="Vesth T.C."/>
            <person name="Frisvad J.C."/>
            <person name="Nybo J.L."/>
            <person name="Theobald S."/>
            <person name="Kildgaard S."/>
            <person name="Petersen T.I."/>
            <person name="Kuo A."/>
            <person name="Sato A."/>
            <person name="Lyhne E.K."/>
            <person name="Kogle M.E."/>
            <person name="Wiebenga A."/>
            <person name="Kun R.S."/>
            <person name="Lubbers R.J."/>
            <person name="Makela M.R."/>
            <person name="Barry K."/>
            <person name="Chovatia M."/>
            <person name="Clum A."/>
            <person name="Daum C."/>
            <person name="Haridas S."/>
            <person name="He G."/>
            <person name="LaButti K."/>
            <person name="Lipzen A."/>
            <person name="Mondo S."/>
            <person name="Pangilinan J."/>
            <person name="Riley R."/>
            <person name="Salamov A."/>
            <person name="Simmons B.A."/>
            <person name="Magnuson J.K."/>
            <person name="Henrissat B."/>
            <person name="Mortensen U.H."/>
            <person name="Larsen T.O."/>
            <person name="De vries R.P."/>
            <person name="Grigoriev I.V."/>
            <person name="Machida M."/>
            <person name="Baker S.E."/>
            <person name="Andersen M.R."/>
        </authorList>
    </citation>
    <scope>NUCLEOTIDE SEQUENCE [LARGE SCALE GENOMIC DNA]</scope>
    <source>
        <strain evidence="5 6">CBS 117635</strain>
    </source>
</reference>
<dbReference type="Gene3D" id="3.40.50.1580">
    <property type="entry name" value="Nucleoside phosphorylase domain"/>
    <property type="match status" value="1"/>
</dbReference>
<feature type="domain" description="NACHT" evidence="4">
    <location>
        <begin position="405"/>
        <end position="554"/>
    </location>
</feature>
<dbReference type="SUPFAM" id="SSF50978">
    <property type="entry name" value="WD40 repeat-like"/>
    <property type="match status" value="1"/>
</dbReference>
<dbReference type="GO" id="GO:0009116">
    <property type="term" value="P:nucleoside metabolic process"/>
    <property type="evidence" value="ECO:0007669"/>
    <property type="project" value="InterPro"/>
</dbReference>
<dbReference type="Pfam" id="PF00400">
    <property type="entry name" value="WD40"/>
    <property type="match status" value="8"/>
</dbReference>
<keyword evidence="1 3" id="KW-0853">WD repeat</keyword>
<dbReference type="Gene3D" id="3.40.50.300">
    <property type="entry name" value="P-loop containing nucleotide triphosphate hydrolases"/>
    <property type="match status" value="1"/>
</dbReference>
<dbReference type="InterPro" id="IPR007111">
    <property type="entry name" value="NACHT_NTPase"/>
</dbReference>
<dbReference type="Proteomes" id="UP000326289">
    <property type="component" value="Unassembled WGS sequence"/>
</dbReference>
<evidence type="ECO:0000256" key="3">
    <source>
        <dbReference type="PROSITE-ProRule" id="PRU00221"/>
    </source>
</evidence>
<dbReference type="PRINTS" id="PR00320">
    <property type="entry name" value="GPROTEINBRPT"/>
</dbReference>
<dbReference type="InterPro" id="IPR001680">
    <property type="entry name" value="WD40_rpt"/>
</dbReference>
<evidence type="ECO:0000259" key="4">
    <source>
        <dbReference type="PROSITE" id="PS50837"/>
    </source>
</evidence>
<dbReference type="Pfam" id="PF24883">
    <property type="entry name" value="NPHP3_N"/>
    <property type="match status" value="1"/>
</dbReference>
<feature type="repeat" description="WD" evidence="3">
    <location>
        <begin position="1156"/>
        <end position="1197"/>
    </location>
</feature>
<accession>A0A5N6J8R6</accession>
<dbReference type="InterPro" id="IPR056884">
    <property type="entry name" value="NPHP3-like_N"/>
</dbReference>
<dbReference type="InterPro" id="IPR019775">
    <property type="entry name" value="WD40_repeat_CS"/>
</dbReference>
<keyword evidence="2" id="KW-0677">Repeat</keyword>
<dbReference type="GO" id="GO:0046540">
    <property type="term" value="C:U4/U6 x U5 tri-snRNP complex"/>
    <property type="evidence" value="ECO:0007669"/>
    <property type="project" value="TreeGrafter"/>
</dbReference>
<dbReference type="InterPro" id="IPR020472">
    <property type="entry name" value="WD40_PAC1"/>
</dbReference>
<dbReference type="GO" id="GO:0003824">
    <property type="term" value="F:catalytic activity"/>
    <property type="evidence" value="ECO:0007669"/>
    <property type="project" value="InterPro"/>
</dbReference>
<feature type="repeat" description="WD" evidence="3">
    <location>
        <begin position="1239"/>
        <end position="1280"/>
    </location>
</feature>
<dbReference type="GO" id="GO:0000398">
    <property type="term" value="P:mRNA splicing, via spliceosome"/>
    <property type="evidence" value="ECO:0007669"/>
    <property type="project" value="TreeGrafter"/>
</dbReference>
<evidence type="ECO:0000313" key="5">
    <source>
        <dbReference type="EMBL" id="KAB8275206.1"/>
    </source>
</evidence>
<dbReference type="PANTHER" id="PTHR19846">
    <property type="entry name" value="WD40 REPEAT PROTEIN"/>
    <property type="match status" value="1"/>
</dbReference>
<feature type="repeat" description="WD" evidence="3">
    <location>
        <begin position="1114"/>
        <end position="1155"/>
    </location>
</feature>
<dbReference type="PROSITE" id="PS00678">
    <property type="entry name" value="WD_REPEATS_1"/>
    <property type="match status" value="7"/>
</dbReference>
<dbReference type="GO" id="GO:0030621">
    <property type="term" value="F:U4 snRNA binding"/>
    <property type="evidence" value="ECO:0007669"/>
    <property type="project" value="TreeGrafter"/>
</dbReference>
<evidence type="ECO:0000256" key="2">
    <source>
        <dbReference type="ARBA" id="ARBA00022737"/>
    </source>
</evidence>
<keyword evidence="6" id="KW-1185">Reference proteome</keyword>
<dbReference type="Gene3D" id="2.130.10.10">
    <property type="entry name" value="YVTN repeat-like/Quinoprotein amine dehydrogenase"/>
    <property type="match status" value="3"/>
</dbReference>